<gene>
    <name evidence="3" type="ORF">T551_00815</name>
</gene>
<dbReference type="VEuPathDB" id="FungiDB:T551_00815"/>
<dbReference type="OrthoDB" id="5406657at2759"/>
<dbReference type="RefSeq" id="XP_018230825.1">
    <property type="nucleotide sequence ID" value="XM_018373079.1"/>
</dbReference>
<evidence type="ECO:0000313" key="4">
    <source>
        <dbReference type="Proteomes" id="UP000053447"/>
    </source>
</evidence>
<feature type="coiled-coil region" evidence="1">
    <location>
        <begin position="78"/>
        <end position="105"/>
    </location>
</feature>
<evidence type="ECO:0000256" key="1">
    <source>
        <dbReference type="SAM" id="Coils"/>
    </source>
</evidence>
<feature type="compositionally biased region" description="Low complexity" evidence="2">
    <location>
        <begin position="14"/>
        <end position="24"/>
    </location>
</feature>
<keyword evidence="4" id="KW-1185">Reference proteome</keyword>
<keyword evidence="1" id="KW-0175">Coiled coil</keyword>
<reference evidence="4" key="1">
    <citation type="journal article" date="2016" name="Nat. Commun.">
        <title>Genome analysis of three Pneumocystis species reveals adaptation mechanisms to life exclusively in mammalian hosts.</title>
        <authorList>
            <person name="Ma L."/>
            <person name="Chen Z."/>
            <person name="Huang D.W."/>
            <person name="Kutty G."/>
            <person name="Ishihara M."/>
            <person name="Wang H."/>
            <person name="Abouelleil A."/>
            <person name="Bishop L."/>
            <person name="Davey E."/>
            <person name="Deng R."/>
            <person name="Deng X."/>
            <person name="Fan L."/>
            <person name="Fantoni G."/>
            <person name="Fitzgerald M."/>
            <person name="Gogineni E."/>
            <person name="Goldberg J.M."/>
            <person name="Handley G."/>
            <person name="Hu X."/>
            <person name="Huber C."/>
            <person name="Jiao X."/>
            <person name="Jones K."/>
            <person name="Levin J.Z."/>
            <person name="Liu Y."/>
            <person name="Macdonald P."/>
            <person name="Melnikov A."/>
            <person name="Raley C."/>
            <person name="Sassi M."/>
            <person name="Sherman B.T."/>
            <person name="Song X."/>
            <person name="Sykes S."/>
            <person name="Tran B."/>
            <person name="Walsh L."/>
            <person name="Xia Y."/>
            <person name="Yang J."/>
            <person name="Young S."/>
            <person name="Zeng Q."/>
            <person name="Zheng X."/>
            <person name="Stephens R."/>
            <person name="Nusbaum C."/>
            <person name="Birren B.W."/>
            <person name="Azadi P."/>
            <person name="Lempicki R.A."/>
            <person name="Cuomo C.A."/>
            <person name="Kovacs J.A."/>
        </authorList>
    </citation>
    <scope>NUCLEOTIDE SEQUENCE [LARGE SCALE GENOMIC DNA]</scope>
    <source>
        <strain evidence="4">RU7</strain>
    </source>
</reference>
<protein>
    <submittedName>
        <fullName evidence="3">Uncharacterized protein</fullName>
    </submittedName>
</protein>
<name>A0A0W4ZUT7_PNEJ7</name>
<dbReference type="AlphaFoldDB" id="A0A0W4ZUT7"/>
<dbReference type="Proteomes" id="UP000053447">
    <property type="component" value="Unassembled WGS sequence"/>
</dbReference>
<proteinExistence type="predicted"/>
<evidence type="ECO:0000313" key="3">
    <source>
        <dbReference type="EMBL" id="KTW32133.1"/>
    </source>
</evidence>
<organism evidence="3 4">
    <name type="scientific">Pneumocystis jirovecii (strain RU7)</name>
    <name type="common">Human pneumocystis pneumonia agent</name>
    <dbReference type="NCBI Taxonomy" id="1408657"/>
    <lineage>
        <taxon>Eukaryota</taxon>
        <taxon>Fungi</taxon>
        <taxon>Dikarya</taxon>
        <taxon>Ascomycota</taxon>
        <taxon>Taphrinomycotina</taxon>
        <taxon>Pneumocystomycetes</taxon>
        <taxon>Pneumocystaceae</taxon>
        <taxon>Pneumocystis</taxon>
    </lineage>
</organism>
<dbReference type="EMBL" id="LFWA01000003">
    <property type="protein sequence ID" value="KTW32133.1"/>
    <property type="molecule type" value="Genomic_DNA"/>
</dbReference>
<accession>A0A0W4ZUT7</accession>
<evidence type="ECO:0000256" key="2">
    <source>
        <dbReference type="SAM" id="MobiDB-lite"/>
    </source>
</evidence>
<feature type="region of interest" description="Disordered" evidence="2">
    <location>
        <begin position="1"/>
        <end position="24"/>
    </location>
</feature>
<sequence>MSTKNSFQKEEILSSPSSKNSNNDDFFSFEAIITKFKNKSHERRKKKHNEIQSLYLKNINSIEKQLKSIIEKNKAKIAKQNSQKIDQLKHLLKRKKENEQMLIKEVEAIEVLITCYFRKLIILDNFQ</sequence>
<comment type="caution">
    <text evidence="3">The sequence shown here is derived from an EMBL/GenBank/DDBJ whole genome shotgun (WGS) entry which is preliminary data.</text>
</comment>
<dbReference type="GeneID" id="28939334"/>